<evidence type="ECO:0000313" key="2">
    <source>
        <dbReference type="Proteomes" id="UP000334990"/>
    </source>
</evidence>
<proteinExistence type="predicted"/>
<dbReference type="RefSeq" id="WP_155340667.1">
    <property type="nucleotide sequence ID" value="NZ_BAAABN010000023.1"/>
</dbReference>
<name>A0A5M3W8C4_9ACTN</name>
<dbReference type="AlphaFoldDB" id="A0A5M3W8C4"/>
<keyword evidence="2" id="KW-1185">Reference proteome</keyword>
<gene>
    <name evidence="1" type="ORF">Acor_66570</name>
</gene>
<accession>A0A5M3W8C4</accession>
<sequence length="85" mass="9103">MTCTPANSCPWQSMPSASPGNFLPNFSRTITANGDRDMVTEVVHAIEQAFRDFLACETPEIGFLSGEEVSVGDARAAAVLRAHCT</sequence>
<dbReference type="SUPFAM" id="SSF56655">
    <property type="entry name" value="Carbohydrate phosphatase"/>
    <property type="match status" value="1"/>
</dbReference>
<comment type="caution">
    <text evidence="1">The sequence shown here is derived from an EMBL/GenBank/DDBJ whole genome shotgun (WGS) entry which is preliminary data.</text>
</comment>
<protein>
    <submittedName>
        <fullName evidence="1">Uncharacterized protein</fullName>
    </submittedName>
</protein>
<dbReference type="Proteomes" id="UP000334990">
    <property type="component" value="Unassembled WGS sequence"/>
</dbReference>
<organism evidence="1 2">
    <name type="scientific">Acrocarpospora corrugata</name>
    <dbReference type="NCBI Taxonomy" id="35763"/>
    <lineage>
        <taxon>Bacteria</taxon>
        <taxon>Bacillati</taxon>
        <taxon>Actinomycetota</taxon>
        <taxon>Actinomycetes</taxon>
        <taxon>Streptosporangiales</taxon>
        <taxon>Streptosporangiaceae</taxon>
        <taxon>Acrocarpospora</taxon>
    </lineage>
</organism>
<reference evidence="1 2" key="1">
    <citation type="submission" date="2019-10" db="EMBL/GenBank/DDBJ databases">
        <title>Whole genome shotgun sequence of Acrocarpospora corrugata NBRC 13972.</title>
        <authorList>
            <person name="Ichikawa N."/>
            <person name="Kimura A."/>
            <person name="Kitahashi Y."/>
            <person name="Komaki H."/>
            <person name="Oguchi A."/>
        </authorList>
    </citation>
    <scope>NUCLEOTIDE SEQUENCE [LARGE SCALE GENOMIC DNA]</scope>
    <source>
        <strain evidence="1 2">NBRC 13972</strain>
    </source>
</reference>
<evidence type="ECO:0000313" key="1">
    <source>
        <dbReference type="EMBL" id="GES04589.1"/>
    </source>
</evidence>
<dbReference type="EMBL" id="BLAD01000083">
    <property type="protein sequence ID" value="GES04589.1"/>
    <property type="molecule type" value="Genomic_DNA"/>
</dbReference>
<dbReference type="OrthoDB" id="9772456at2"/>